<sequence>MTQPQLPELPPPPSEAEVDSLAAKEANAFANETLERRTREADHRRSERAKSIVVNAMLALFLMTCVLFALGVVGLAWHFLAPASMCWMSPDQLGALKGLVAGVILSGGVQALSKKYLSLA</sequence>
<evidence type="ECO:0000256" key="2">
    <source>
        <dbReference type="SAM" id="Phobius"/>
    </source>
</evidence>
<keyword evidence="4" id="KW-1185">Reference proteome</keyword>
<comment type="caution">
    <text evidence="3">The sequence shown here is derived from an EMBL/GenBank/DDBJ whole genome shotgun (WGS) entry which is preliminary data.</text>
</comment>
<organism evidence="3 4">
    <name type="scientific">Steroidobacter flavus</name>
    <dbReference type="NCBI Taxonomy" id="1842136"/>
    <lineage>
        <taxon>Bacteria</taxon>
        <taxon>Pseudomonadati</taxon>
        <taxon>Pseudomonadota</taxon>
        <taxon>Gammaproteobacteria</taxon>
        <taxon>Steroidobacterales</taxon>
        <taxon>Steroidobacteraceae</taxon>
        <taxon>Steroidobacter</taxon>
    </lineage>
</organism>
<reference evidence="4" key="1">
    <citation type="journal article" date="2019" name="Int. J. Syst. Evol. Microbiol.">
        <title>The Global Catalogue of Microorganisms (GCM) 10K type strain sequencing project: providing services to taxonomists for standard genome sequencing and annotation.</title>
        <authorList>
            <consortium name="The Broad Institute Genomics Platform"/>
            <consortium name="The Broad Institute Genome Sequencing Center for Infectious Disease"/>
            <person name="Wu L."/>
            <person name="Ma J."/>
        </authorList>
    </citation>
    <scope>NUCLEOTIDE SEQUENCE [LARGE SCALE GENOMIC DNA]</scope>
    <source>
        <strain evidence="4">CGMCC 1.10759</strain>
    </source>
</reference>
<evidence type="ECO:0000313" key="4">
    <source>
        <dbReference type="Proteomes" id="UP001595904"/>
    </source>
</evidence>
<dbReference type="EMBL" id="JBHSDU010000010">
    <property type="protein sequence ID" value="MFC4311667.1"/>
    <property type="molecule type" value="Genomic_DNA"/>
</dbReference>
<keyword evidence="2" id="KW-0812">Transmembrane</keyword>
<protein>
    <submittedName>
        <fullName evidence="3">Uncharacterized protein</fullName>
    </submittedName>
</protein>
<keyword evidence="2" id="KW-0472">Membrane</keyword>
<feature type="transmembrane region" description="Helical" evidence="2">
    <location>
        <begin position="52"/>
        <end position="80"/>
    </location>
</feature>
<dbReference type="Proteomes" id="UP001595904">
    <property type="component" value="Unassembled WGS sequence"/>
</dbReference>
<gene>
    <name evidence="3" type="ORF">ACFPN2_21445</name>
</gene>
<accession>A0ABV8SXB6</accession>
<name>A0ABV8SXB6_9GAMM</name>
<feature type="region of interest" description="Disordered" evidence="1">
    <location>
        <begin position="1"/>
        <end position="20"/>
    </location>
</feature>
<evidence type="ECO:0000256" key="1">
    <source>
        <dbReference type="SAM" id="MobiDB-lite"/>
    </source>
</evidence>
<proteinExistence type="predicted"/>
<evidence type="ECO:0000313" key="3">
    <source>
        <dbReference type="EMBL" id="MFC4311667.1"/>
    </source>
</evidence>
<dbReference type="RefSeq" id="WP_380600406.1">
    <property type="nucleotide sequence ID" value="NZ_JBHSDU010000010.1"/>
</dbReference>
<keyword evidence="2" id="KW-1133">Transmembrane helix</keyword>